<dbReference type="EMBL" id="FWXB01000002">
    <property type="protein sequence ID" value="SMC11120.1"/>
    <property type="molecule type" value="Genomic_DNA"/>
</dbReference>
<evidence type="ECO:0000313" key="8">
    <source>
        <dbReference type="EMBL" id="SMC11120.1"/>
    </source>
</evidence>
<keyword evidence="3 6" id="KW-0812">Transmembrane</keyword>
<dbReference type="PANTHER" id="PTHR45724:SF13">
    <property type="entry name" value="AQUAPORIN NIP1-1-RELATED"/>
    <property type="match status" value="1"/>
</dbReference>
<keyword evidence="2 6" id="KW-0813">Transport</keyword>
<keyword evidence="4 7" id="KW-1133">Transmembrane helix</keyword>
<dbReference type="InterPro" id="IPR023271">
    <property type="entry name" value="Aquaporin-like"/>
</dbReference>
<dbReference type="AlphaFoldDB" id="A0A1X7BNM9"/>
<proteinExistence type="inferred from homology"/>
<accession>A0A1X7BNM9</accession>
<dbReference type="Gene3D" id="1.20.1080.10">
    <property type="entry name" value="Glycerol uptake facilitator protein"/>
    <property type="match status" value="1"/>
</dbReference>
<dbReference type="PROSITE" id="PS00221">
    <property type="entry name" value="MIP"/>
    <property type="match status" value="1"/>
</dbReference>
<dbReference type="Pfam" id="PF00230">
    <property type="entry name" value="MIP"/>
    <property type="match status" value="1"/>
</dbReference>
<dbReference type="GO" id="GO:0016020">
    <property type="term" value="C:membrane"/>
    <property type="evidence" value="ECO:0007669"/>
    <property type="project" value="UniProtKB-SubCell"/>
</dbReference>
<evidence type="ECO:0000256" key="6">
    <source>
        <dbReference type="RuleBase" id="RU000477"/>
    </source>
</evidence>
<feature type="transmembrane region" description="Helical" evidence="7">
    <location>
        <begin position="46"/>
        <end position="65"/>
    </location>
</feature>
<feature type="transmembrane region" description="Helical" evidence="7">
    <location>
        <begin position="196"/>
        <end position="216"/>
    </location>
</feature>
<comment type="similarity">
    <text evidence="6">Belongs to the MIP/aquaporin (TC 1.A.8) family.</text>
</comment>
<dbReference type="InterPro" id="IPR034294">
    <property type="entry name" value="Aquaporin_transptr"/>
</dbReference>
<dbReference type="SUPFAM" id="SSF81338">
    <property type="entry name" value="Aquaporin-like"/>
    <property type="match status" value="1"/>
</dbReference>
<dbReference type="RefSeq" id="WP_085799067.1">
    <property type="nucleotide sequence ID" value="NZ_FWXB01000002.1"/>
</dbReference>
<reference evidence="8 9" key="1">
    <citation type="submission" date="2017-03" db="EMBL/GenBank/DDBJ databases">
        <authorList>
            <person name="Afonso C.L."/>
            <person name="Miller P.J."/>
            <person name="Scott M.A."/>
            <person name="Spackman E."/>
            <person name="Goraichik I."/>
            <person name="Dimitrov K.M."/>
            <person name="Suarez D.L."/>
            <person name="Swayne D.E."/>
        </authorList>
    </citation>
    <scope>NUCLEOTIDE SEQUENCE [LARGE SCALE GENOMIC DNA]</scope>
    <source>
        <strain evidence="8 9">CECT 7745</strain>
    </source>
</reference>
<dbReference type="PANTHER" id="PTHR45724">
    <property type="entry name" value="AQUAPORIN NIP2-1"/>
    <property type="match status" value="1"/>
</dbReference>
<dbReference type="PRINTS" id="PR00783">
    <property type="entry name" value="MINTRINSICP"/>
</dbReference>
<feature type="transmembrane region" description="Helical" evidence="7">
    <location>
        <begin position="126"/>
        <end position="144"/>
    </location>
</feature>
<feature type="transmembrane region" description="Helical" evidence="7">
    <location>
        <begin position="86"/>
        <end position="106"/>
    </location>
</feature>
<evidence type="ECO:0000313" key="9">
    <source>
        <dbReference type="Proteomes" id="UP000193224"/>
    </source>
</evidence>
<dbReference type="OrthoDB" id="9807293at2"/>
<protein>
    <submittedName>
        <fullName evidence="8">Aquaporin Z</fullName>
    </submittedName>
</protein>
<comment type="subcellular location">
    <subcellularLocation>
        <location evidence="1">Membrane</location>
        <topology evidence="1">Multi-pass membrane protein</topology>
    </subcellularLocation>
</comment>
<evidence type="ECO:0000256" key="7">
    <source>
        <dbReference type="SAM" id="Phobius"/>
    </source>
</evidence>
<dbReference type="InterPro" id="IPR022357">
    <property type="entry name" value="MIP_CS"/>
</dbReference>
<sequence>MIYSLPRRLTAEALGTALLVATVVGSGIMADSLTDDVALALLGNTLPTGAILVVLISILGPISGAHFNPAVTLAFAIRREAPVSDALAYILAQIAGGLAGSIVAHAMFDLDLIQISQTARTGGPQWIAEIVATFGLVGTILAGVRFRADAVPWLVGLYITAAYWFTASTSFANPAVAIGRAISDTFAGIRPDDVPGFILAQIIGSVLAVLLFGWLLRPDTDPQDS</sequence>
<dbReference type="Proteomes" id="UP000193224">
    <property type="component" value="Unassembled WGS sequence"/>
</dbReference>
<organism evidence="8 9">
    <name type="scientific">Roseovarius aestuarii</name>
    <dbReference type="NCBI Taxonomy" id="475083"/>
    <lineage>
        <taxon>Bacteria</taxon>
        <taxon>Pseudomonadati</taxon>
        <taxon>Pseudomonadota</taxon>
        <taxon>Alphaproteobacteria</taxon>
        <taxon>Rhodobacterales</taxon>
        <taxon>Roseobacteraceae</taxon>
        <taxon>Roseovarius</taxon>
    </lineage>
</organism>
<gene>
    <name evidence="8" type="primary">aqpZ_1</name>
    <name evidence="8" type="ORF">ROA7745_00929</name>
</gene>
<name>A0A1X7BNM9_9RHOB</name>
<keyword evidence="5 7" id="KW-0472">Membrane</keyword>
<evidence type="ECO:0000256" key="4">
    <source>
        <dbReference type="ARBA" id="ARBA00022989"/>
    </source>
</evidence>
<keyword evidence="9" id="KW-1185">Reference proteome</keyword>
<evidence type="ECO:0000256" key="3">
    <source>
        <dbReference type="ARBA" id="ARBA00022692"/>
    </source>
</evidence>
<feature type="transmembrane region" description="Helical" evidence="7">
    <location>
        <begin position="151"/>
        <end position="176"/>
    </location>
</feature>
<evidence type="ECO:0000256" key="1">
    <source>
        <dbReference type="ARBA" id="ARBA00004141"/>
    </source>
</evidence>
<evidence type="ECO:0000256" key="2">
    <source>
        <dbReference type="ARBA" id="ARBA00022448"/>
    </source>
</evidence>
<evidence type="ECO:0000256" key="5">
    <source>
        <dbReference type="ARBA" id="ARBA00023136"/>
    </source>
</evidence>
<dbReference type="GO" id="GO:0015267">
    <property type="term" value="F:channel activity"/>
    <property type="evidence" value="ECO:0007669"/>
    <property type="project" value="InterPro"/>
</dbReference>
<dbReference type="InterPro" id="IPR000425">
    <property type="entry name" value="MIP"/>
</dbReference>